<dbReference type="PANTHER" id="PTHR47840:SF1">
    <property type="entry name" value="ZN(II)2CYS6 TRANSCRIPTION FACTOR (EUROFUNG)"/>
    <property type="match status" value="1"/>
</dbReference>
<feature type="region of interest" description="Disordered" evidence="4">
    <location>
        <begin position="108"/>
        <end position="129"/>
    </location>
</feature>
<evidence type="ECO:0008006" key="7">
    <source>
        <dbReference type="Google" id="ProtNLM"/>
    </source>
</evidence>
<gene>
    <name evidence="5" type="ORF">MHUMG1_07628</name>
</gene>
<evidence type="ECO:0000256" key="3">
    <source>
        <dbReference type="ARBA" id="ARBA00023242"/>
    </source>
</evidence>
<name>A0A9P8M6G5_9HYPO</name>
<keyword evidence="1" id="KW-0805">Transcription regulation</keyword>
<comment type="caution">
    <text evidence="5">The sequence shown here is derived from an EMBL/GenBank/DDBJ whole genome shotgun (WGS) entry which is preliminary data.</text>
</comment>
<protein>
    <recommendedName>
        <fullName evidence="7">Transcription factor domain-containing protein</fullName>
    </recommendedName>
</protein>
<dbReference type="CDD" id="cd12148">
    <property type="entry name" value="fungal_TF_MHR"/>
    <property type="match status" value="1"/>
</dbReference>
<organism evidence="5 6">
    <name type="scientific">Metarhizium humberi</name>
    <dbReference type="NCBI Taxonomy" id="2596975"/>
    <lineage>
        <taxon>Eukaryota</taxon>
        <taxon>Fungi</taxon>
        <taxon>Dikarya</taxon>
        <taxon>Ascomycota</taxon>
        <taxon>Pezizomycotina</taxon>
        <taxon>Sordariomycetes</taxon>
        <taxon>Hypocreomycetidae</taxon>
        <taxon>Hypocreales</taxon>
        <taxon>Clavicipitaceae</taxon>
        <taxon>Metarhizium</taxon>
    </lineage>
</organism>
<keyword evidence="6" id="KW-1185">Reference proteome</keyword>
<evidence type="ECO:0000256" key="2">
    <source>
        <dbReference type="ARBA" id="ARBA00023163"/>
    </source>
</evidence>
<dbReference type="EMBL" id="JACEFI010000015">
    <property type="protein sequence ID" value="KAH0594793.1"/>
    <property type="molecule type" value="Genomic_DNA"/>
</dbReference>
<reference evidence="5 6" key="1">
    <citation type="submission" date="2020-07" db="EMBL/GenBank/DDBJ databases">
        <title>Metarhizium humberi genome.</title>
        <authorList>
            <person name="Lysoe E."/>
        </authorList>
    </citation>
    <scope>NUCLEOTIDE SEQUENCE [LARGE SCALE GENOMIC DNA]</scope>
    <source>
        <strain evidence="5 6">ESALQ1638</strain>
    </source>
</reference>
<dbReference type="PANTHER" id="PTHR47840">
    <property type="entry name" value="ZN(II)2CYS6 TRANSCRIPTION FACTOR (EUROFUNG)-RELATED"/>
    <property type="match status" value="1"/>
</dbReference>
<evidence type="ECO:0000256" key="4">
    <source>
        <dbReference type="SAM" id="MobiDB-lite"/>
    </source>
</evidence>
<proteinExistence type="predicted"/>
<keyword evidence="3" id="KW-0539">Nucleus</keyword>
<sequence length="685" mass="75838">MVVFVMPKQGSHLQSVELVRGVMMSNLTHSLTSIQCWSNEWGDMEGSGYCSASIGCATEISSELVDEAECDRATLRQRVSQLEGLVKSLAGSVHATAAASEPLAQAKSTVAARGNAPAQDLPTTSNPSDAPLINLFRDALLISDADGRVQDDDGSDAALGTRRPSLLTSLQPNIPDEATIRSVLAMTRKYWCTWPACYYGLESHQTFQVNRDSEGEEYLVRVLSHPPLDTAFCKSLLWFVLCLQQLPADSFRHLFPQRCSKQDMLASYLAYCRIMLASVPQDNLDAVQCHILGFKLYINMGMPQKAWACTRSAISTATLLGLNRLDAAAKESHRIIWLLSWETERQLSLILGYPSAVQTTTKTPFGSLPMGLEAPVVYRILYALALVYGDVINRDQDGANPSYATTVNIDENMRALRSLFPVEWWSPCDASDSISDAYQRESAKFLYFLLVKLVHLPYMLKSVYDARYEHSRQSVLEAAREQIRCYVRLRNFPGAEILICELMDFQAFHAGMVLIIGALYMPDNPGGTLHVFSEDGILIESLVASLRQMATLLECRVAEQGARVLELLVDTQRPPEDVELLVPYFGKLRIRKPMPDSQQSIGAPSTCSGMSTDTGHMYDLAASSARPVVELSTNVFMTGVPAQFKQGTFMDENGYCAMNHRVLCNSVITDWGIRYLAAGPKANRE</sequence>
<keyword evidence="2" id="KW-0804">Transcription</keyword>
<dbReference type="Proteomes" id="UP000764110">
    <property type="component" value="Unassembled WGS sequence"/>
</dbReference>
<accession>A0A9P8M6G5</accession>
<dbReference type="AlphaFoldDB" id="A0A9P8M6G5"/>
<evidence type="ECO:0000256" key="1">
    <source>
        <dbReference type="ARBA" id="ARBA00023015"/>
    </source>
</evidence>
<evidence type="ECO:0000313" key="6">
    <source>
        <dbReference type="Proteomes" id="UP000764110"/>
    </source>
</evidence>
<evidence type="ECO:0000313" key="5">
    <source>
        <dbReference type="EMBL" id="KAH0594793.1"/>
    </source>
</evidence>